<evidence type="ECO:0000313" key="3">
    <source>
        <dbReference type="Proteomes" id="UP000317257"/>
    </source>
</evidence>
<dbReference type="AlphaFoldDB" id="A0A5C6FZW5"/>
<reference evidence="3" key="1">
    <citation type="submission" date="2018-12" db="EMBL/GenBank/DDBJ databases">
        <title>The complete genome of Metarhizium rileyi, a key fungal pathogen of Lepidoptera.</title>
        <authorList>
            <person name="Binneck E."/>
            <person name="Lastra C.C.L."/>
            <person name="Sosa-Gomez D.R."/>
        </authorList>
    </citation>
    <scope>NUCLEOTIDE SEQUENCE [LARGE SCALE GENOMIC DNA]</scope>
    <source>
        <strain evidence="3">Cep018-CH2</strain>
    </source>
</reference>
<dbReference type="EMBL" id="SBHS01000066">
    <property type="protein sequence ID" value="TWU70694.1"/>
    <property type="molecule type" value="Genomic_DNA"/>
</dbReference>
<feature type="region of interest" description="Disordered" evidence="1">
    <location>
        <begin position="1"/>
        <end position="42"/>
    </location>
</feature>
<evidence type="ECO:0000256" key="1">
    <source>
        <dbReference type="SAM" id="MobiDB-lite"/>
    </source>
</evidence>
<gene>
    <name evidence="2" type="ORF">ED733_001576</name>
</gene>
<feature type="compositionally biased region" description="Low complexity" evidence="1">
    <location>
        <begin position="1"/>
        <end position="17"/>
    </location>
</feature>
<sequence>MSSPSSVSKPQSVSNVQNRKRPNPYDTTRDSPPAKRVKSTSAVRIASNFPPQFWDNLSKVWLTPRALREIDRRNGARPPVTTSPAPTVFTATTLTQFARRGGPDLRHLRGYPEPKHTARMNSNCSSVILSRRTQSTKATTISSKSKQSSAYDKDFEQHLIDHGIYPAGFRHTDERLTPKPNNLDDIITSLSHPRASLSLS</sequence>
<comment type="caution">
    <text evidence="2">The sequence shown here is derived from an EMBL/GenBank/DDBJ whole genome shotgun (WGS) entry which is preliminary data.</text>
</comment>
<dbReference type="Proteomes" id="UP000317257">
    <property type="component" value="Unassembled WGS sequence"/>
</dbReference>
<evidence type="ECO:0000313" key="2">
    <source>
        <dbReference type="EMBL" id="TWU70694.1"/>
    </source>
</evidence>
<protein>
    <submittedName>
        <fullName evidence="2">Uncharacterized protein</fullName>
    </submittedName>
</protein>
<name>A0A5C6FZW5_METRR</name>
<accession>A0A5C6FZW5</accession>
<proteinExistence type="predicted"/>
<organism evidence="2 3">
    <name type="scientific">Metarhizium rileyi (strain RCEF 4871)</name>
    <name type="common">Nomuraea rileyi</name>
    <dbReference type="NCBI Taxonomy" id="1649241"/>
    <lineage>
        <taxon>Eukaryota</taxon>
        <taxon>Fungi</taxon>
        <taxon>Dikarya</taxon>
        <taxon>Ascomycota</taxon>
        <taxon>Pezizomycotina</taxon>
        <taxon>Sordariomycetes</taxon>
        <taxon>Hypocreomycetidae</taxon>
        <taxon>Hypocreales</taxon>
        <taxon>Clavicipitaceae</taxon>
        <taxon>Metarhizium</taxon>
    </lineage>
</organism>